<organism evidence="7 8">
    <name type="scientific">Fonsecaea erecta</name>
    <dbReference type="NCBI Taxonomy" id="1367422"/>
    <lineage>
        <taxon>Eukaryota</taxon>
        <taxon>Fungi</taxon>
        <taxon>Dikarya</taxon>
        <taxon>Ascomycota</taxon>
        <taxon>Pezizomycotina</taxon>
        <taxon>Eurotiomycetes</taxon>
        <taxon>Chaetothyriomycetidae</taxon>
        <taxon>Chaetothyriales</taxon>
        <taxon>Herpotrichiellaceae</taxon>
        <taxon>Fonsecaea</taxon>
    </lineage>
</organism>
<dbReference type="EMBL" id="LVYI01000016">
    <property type="protein sequence ID" value="OAP54039.1"/>
    <property type="molecule type" value="Genomic_DNA"/>
</dbReference>
<evidence type="ECO:0000313" key="8">
    <source>
        <dbReference type="Proteomes" id="UP000078343"/>
    </source>
</evidence>
<name>A0A178Z2L4_9EURO</name>
<evidence type="ECO:0000313" key="7">
    <source>
        <dbReference type="EMBL" id="OAP54039.1"/>
    </source>
</evidence>
<evidence type="ECO:0000259" key="6">
    <source>
        <dbReference type="PROSITE" id="PS50199"/>
    </source>
</evidence>
<feature type="region of interest" description="Disordered" evidence="5">
    <location>
        <begin position="253"/>
        <end position="294"/>
    </location>
</feature>
<sequence>MPDGHGKLQRAGAWNGKTYAQNKALGESHDKTTPTDQLLLIRFQDYKHVLHLPLEEARAAIPKFGKLDETMLAVVLCLFTPGQIGRRGYWRGDFNMWGSIHPDRDPIGLPPLILDSPSCYHFIVHRRSYMICGEFANPRVGIKQDRAEVEENEFLNTWGDDTAVERVAEARAGRLNPAQCLVFDMSTNWNLVPPHDIVPIVEAWRKDKRFGFHFHKYMDEEESGQCAAWSPAGSPTLASSSSVRALSSTARSAFWTGRKRDRPDSEEEPSTETPQRKSARGDTSQKMVPASRTVGPRKLIPASISRWCNIAGWFCPNKACQYLNPLSETKCPRCETPRPPQSRLYRRDSEPTTPTSSTAGSPDSEHGFLTREGSPPTRIQDDMVREVPVTGPLTVPRLLKIYVDMLTETKTLALSQSQAEMDDQAVETRLPVIQGEIEGLRKIEAGERQEAERLQEMARRRVQHADSLQARAKSLEIDMKMSLERLRPHLVDRQPNLLVLQRVKAGIQALPPAEAQQAQHIALEKLRDIPLFGVDDERRQGIFAGIFPGLRVGTSDPRSGEVGPDVDNIGNEVLGGVKPYDGNYDGQDLQLQPAIAEGVRQESRREDLDGDVSGRSCVSLTTRRGRPKAIGLGRRRLDGTAPSGSSLDAHFKFEEASPNQISHSPRFSLRTNRPSGIIDSTQSDSDSDIANSMQTDMGATETRNTLDAMAGKISLSPTQKSPVGRLAEQRKSVRMVLTKRPLETERAASKLSLRLPQRDVDPSPLKLRPTA</sequence>
<dbReference type="GO" id="GO:0008270">
    <property type="term" value="F:zinc ion binding"/>
    <property type="evidence" value="ECO:0007669"/>
    <property type="project" value="UniProtKB-KW"/>
</dbReference>
<keyword evidence="8" id="KW-1185">Reference proteome</keyword>
<comment type="caution">
    <text evidence="7">The sequence shown here is derived from an EMBL/GenBank/DDBJ whole genome shotgun (WGS) entry which is preliminary data.</text>
</comment>
<feature type="compositionally biased region" description="Polar residues" evidence="5">
    <location>
        <begin position="657"/>
        <end position="674"/>
    </location>
</feature>
<dbReference type="OrthoDB" id="10680938at2759"/>
<dbReference type="RefSeq" id="XP_018687406.1">
    <property type="nucleotide sequence ID" value="XM_018843304.1"/>
</dbReference>
<feature type="region of interest" description="Disordered" evidence="5">
    <location>
        <begin position="655"/>
        <end position="689"/>
    </location>
</feature>
<dbReference type="PROSITE" id="PS01358">
    <property type="entry name" value="ZF_RANBP2_1"/>
    <property type="match status" value="1"/>
</dbReference>
<accession>A0A178Z2L4</accession>
<feature type="domain" description="RanBP2-type" evidence="6">
    <location>
        <begin position="309"/>
        <end position="340"/>
    </location>
</feature>
<keyword evidence="3" id="KW-0862">Zinc</keyword>
<evidence type="ECO:0000256" key="3">
    <source>
        <dbReference type="ARBA" id="ARBA00022833"/>
    </source>
</evidence>
<feature type="compositionally biased region" description="Low complexity" evidence="5">
    <location>
        <begin position="351"/>
        <end position="362"/>
    </location>
</feature>
<evidence type="ECO:0000256" key="5">
    <source>
        <dbReference type="SAM" id="MobiDB-lite"/>
    </source>
</evidence>
<evidence type="ECO:0000256" key="1">
    <source>
        <dbReference type="ARBA" id="ARBA00022723"/>
    </source>
</evidence>
<dbReference type="InterPro" id="IPR001876">
    <property type="entry name" value="Znf_RanBP2"/>
</dbReference>
<protein>
    <recommendedName>
        <fullName evidence="6">RanBP2-type domain-containing protein</fullName>
    </recommendedName>
</protein>
<proteinExistence type="predicted"/>
<dbReference type="AlphaFoldDB" id="A0A178Z2L4"/>
<dbReference type="GeneID" id="30015967"/>
<reference evidence="7 8" key="1">
    <citation type="submission" date="2016-04" db="EMBL/GenBank/DDBJ databases">
        <title>Draft genome of Fonsecaea erecta CBS 125763.</title>
        <authorList>
            <person name="Weiss V.A."/>
            <person name="Vicente V.A."/>
            <person name="Raittz R.T."/>
            <person name="Moreno L.F."/>
            <person name="De Souza E.M."/>
            <person name="Pedrosa F.O."/>
            <person name="Steffens M.B."/>
            <person name="Faoro H."/>
            <person name="Tadra-Sfeir M.Z."/>
            <person name="Najafzadeh M.J."/>
            <person name="Felipe M.S."/>
            <person name="Teixeira M."/>
            <person name="Sun J."/>
            <person name="Xi L."/>
            <person name="Gomes R."/>
            <person name="De Azevedo C.M."/>
            <person name="Salgado C.G."/>
            <person name="Da Silva M.B."/>
            <person name="Nascimento M.F."/>
            <person name="Queiroz-Telles F."/>
            <person name="Attili D.S."/>
            <person name="Gorbushina A."/>
        </authorList>
    </citation>
    <scope>NUCLEOTIDE SEQUENCE [LARGE SCALE GENOMIC DNA]</scope>
    <source>
        <strain evidence="7 8">CBS 125763</strain>
    </source>
</reference>
<evidence type="ECO:0000256" key="4">
    <source>
        <dbReference type="PROSITE-ProRule" id="PRU00322"/>
    </source>
</evidence>
<keyword evidence="1" id="KW-0479">Metal-binding</keyword>
<feature type="region of interest" description="Disordered" evidence="5">
    <location>
        <begin position="748"/>
        <end position="771"/>
    </location>
</feature>
<gene>
    <name evidence="7" type="ORF">AYL99_11799</name>
</gene>
<evidence type="ECO:0000256" key="2">
    <source>
        <dbReference type="ARBA" id="ARBA00022771"/>
    </source>
</evidence>
<dbReference type="Proteomes" id="UP000078343">
    <property type="component" value="Unassembled WGS sequence"/>
</dbReference>
<feature type="region of interest" description="Disordered" evidence="5">
    <location>
        <begin position="329"/>
        <end position="385"/>
    </location>
</feature>
<keyword evidence="2 4" id="KW-0863">Zinc-finger</keyword>
<dbReference type="PROSITE" id="PS50199">
    <property type="entry name" value="ZF_RANBP2_2"/>
    <property type="match status" value="1"/>
</dbReference>